<protein>
    <submittedName>
        <fullName evidence="2">Ferric uptake regulator family protein</fullName>
    </submittedName>
</protein>
<dbReference type="PANTHER" id="PTHR33202:SF6">
    <property type="entry name" value="ZINC UPTAKE REGULATION PROTEIN"/>
    <property type="match status" value="1"/>
</dbReference>
<keyword evidence="1" id="KW-0479">Metal-binding</keyword>
<dbReference type="PANTHER" id="PTHR33202">
    <property type="entry name" value="ZINC UPTAKE REGULATION PROTEIN"/>
    <property type="match status" value="1"/>
</dbReference>
<dbReference type="GO" id="GO:0003700">
    <property type="term" value="F:DNA-binding transcription factor activity"/>
    <property type="evidence" value="ECO:0007669"/>
    <property type="project" value="InterPro"/>
</dbReference>
<dbReference type="Pfam" id="PF01475">
    <property type="entry name" value="FUR"/>
    <property type="match status" value="1"/>
</dbReference>
<feature type="binding site" evidence="1">
    <location>
        <position position="102"/>
    </location>
    <ligand>
        <name>Zn(2+)</name>
        <dbReference type="ChEBI" id="CHEBI:29105"/>
    </ligand>
</feature>
<dbReference type="HOGENOM" id="CLU_096072_2_1_0"/>
<dbReference type="InterPro" id="IPR002481">
    <property type="entry name" value="FUR"/>
</dbReference>
<dbReference type="GO" id="GO:0000976">
    <property type="term" value="F:transcription cis-regulatory region binding"/>
    <property type="evidence" value="ECO:0007669"/>
    <property type="project" value="TreeGrafter"/>
</dbReference>
<dbReference type="AlphaFoldDB" id="A0A068NNB2"/>
<evidence type="ECO:0000313" key="3">
    <source>
        <dbReference type="Proteomes" id="UP000027982"/>
    </source>
</evidence>
<reference evidence="2 3" key="1">
    <citation type="journal article" date="2014" name="PLoS ONE">
        <title>The first complete genome sequence of the class fimbriimonadia in the phylum armatimonadetes.</title>
        <authorList>
            <person name="Hu Z.Y."/>
            <person name="Wang Y.Z."/>
            <person name="Im W.T."/>
            <person name="Wang S.Y."/>
            <person name="Zhao G.P."/>
            <person name="Zheng H.J."/>
            <person name="Quan Z.X."/>
        </authorList>
    </citation>
    <scope>NUCLEOTIDE SEQUENCE [LARGE SCALE GENOMIC DNA]</scope>
    <source>
        <strain evidence="2">Gsoil 348</strain>
    </source>
</reference>
<sequence length="147" mass="16317">MIDDAKVYEEHSLKELRAAGYRITMPRVQVIRALADTKKALSAYAIHEKIISGGGKIDVVSVYRILSTLQEVGLIHHIGVVDGYFPCRQENCHGKRSEVMVCDETGDVMELKLPQSVVDAIEEQAKENGFETSTIKVEITGCLKKGR</sequence>
<dbReference type="EMBL" id="CP007139">
    <property type="protein sequence ID" value="AIE84946.1"/>
    <property type="molecule type" value="Genomic_DNA"/>
</dbReference>
<dbReference type="GO" id="GO:0045892">
    <property type="term" value="P:negative regulation of DNA-templated transcription"/>
    <property type="evidence" value="ECO:0007669"/>
    <property type="project" value="TreeGrafter"/>
</dbReference>
<evidence type="ECO:0000256" key="1">
    <source>
        <dbReference type="PIRSR" id="PIRSR602481-1"/>
    </source>
</evidence>
<name>A0A068NNB2_FIMGI</name>
<dbReference type="GO" id="GO:0008270">
    <property type="term" value="F:zinc ion binding"/>
    <property type="evidence" value="ECO:0007669"/>
    <property type="project" value="TreeGrafter"/>
</dbReference>
<evidence type="ECO:0000313" key="2">
    <source>
        <dbReference type="EMBL" id="AIE84946.1"/>
    </source>
</evidence>
<dbReference type="eggNOG" id="COG0735">
    <property type="taxonomic scope" value="Bacteria"/>
</dbReference>
<dbReference type="InterPro" id="IPR036388">
    <property type="entry name" value="WH-like_DNA-bd_sf"/>
</dbReference>
<dbReference type="InterPro" id="IPR036390">
    <property type="entry name" value="WH_DNA-bd_sf"/>
</dbReference>
<dbReference type="SUPFAM" id="SSF46785">
    <property type="entry name" value="Winged helix' DNA-binding domain"/>
    <property type="match status" value="1"/>
</dbReference>
<gene>
    <name evidence="2" type="ORF">OP10G_1578</name>
</gene>
<comment type="cofactor">
    <cofactor evidence="1">
        <name>Zn(2+)</name>
        <dbReference type="ChEBI" id="CHEBI:29105"/>
    </cofactor>
    <text evidence="1">Binds 1 zinc ion per subunit.</text>
</comment>
<accession>A0A068NNB2</accession>
<organism evidence="2 3">
    <name type="scientific">Fimbriimonas ginsengisoli Gsoil 348</name>
    <dbReference type="NCBI Taxonomy" id="661478"/>
    <lineage>
        <taxon>Bacteria</taxon>
        <taxon>Bacillati</taxon>
        <taxon>Armatimonadota</taxon>
        <taxon>Fimbriimonadia</taxon>
        <taxon>Fimbriimonadales</taxon>
        <taxon>Fimbriimonadaceae</taxon>
        <taxon>Fimbriimonas</taxon>
    </lineage>
</organism>
<dbReference type="GO" id="GO:0005829">
    <property type="term" value="C:cytosol"/>
    <property type="evidence" value="ECO:0007669"/>
    <property type="project" value="TreeGrafter"/>
</dbReference>
<dbReference type="Gene3D" id="1.10.10.10">
    <property type="entry name" value="Winged helix-like DNA-binding domain superfamily/Winged helix DNA-binding domain"/>
    <property type="match status" value="1"/>
</dbReference>
<dbReference type="Proteomes" id="UP000027982">
    <property type="component" value="Chromosome"/>
</dbReference>
<keyword evidence="1" id="KW-0862">Zinc</keyword>
<keyword evidence="3" id="KW-1185">Reference proteome</keyword>
<dbReference type="STRING" id="661478.OP10G_1578"/>
<dbReference type="KEGG" id="fgi:OP10G_1578"/>
<proteinExistence type="predicted"/>
<dbReference type="GO" id="GO:1900376">
    <property type="term" value="P:regulation of secondary metabolite biosynthetic process"/>
    <property type="evidence" value="ECO:0007669"/>
    <property type="project" value="TreeGrafter"/>
</dbReference>